<sequence length="108" mass="12584">MFNFQGPVRSELCSLRASLLYFIRFLLSRTFLKFFKARFFEQPLYCIRSGSCCQELFSDFFRPPLESAAPFFGCLDIIPFPYAKVNTFLHIISFFKSFSCTSKPSLLV</sequence>
<protein>
    <submittedName>
        <fullName evidence="1">Uncharacterized protein</fullName>
    </submittedName>
</protein>
<comment type="caution">
    <text evidence="1">The sequence shown here is derived from an EMBL/GenBank/DDBJ whole genome shotgun (WGS) entry which is preliminary data.</text>
</comment>
<proteinExistence type="predicted"/>
<gene>
    <name evidence="1" type="ORF">EVA_21940</name>
</gene>
<reference evidence="1" key="1">
    <citation type="journal article" date="2012" name="PLoS ONE">
        <title>Gene sets for utilization of primary and secondary nutrition supplies in the distal gut of endangered iberian lynx.</title>
        <authorList>
            <person name="Alcaide M."/>
            <person name="Messina E."/>
            <person name="Richter M."/>
            <person name="Bargiela R."/>
            <person name="Peplies J."/>
            <person name="Huws S.A."/>
            <person name="Newbold C.J."/>
            <person name="Golyshin P.N."/>
            <person name="Simon M.A."/>
            <person name="Lopez G."/>
            <person name="Yakimov M.M."/>
            <person name="Ferrer M."/>
        </authorList>
    </citation>
    <scope>NUCLEOTIDE SEQUENCE</scope>
</reference>
<organism evidence="1">
    <name type="scientific">gut metagenome</name>
    <dbReference type="NCBI Taxonomy" id="749906"/>
    <lineage>
        <taxon>unclassified sequences</taxon>
        <taxon>metagenomes</taxon>
        <taxon>organismal metagenomes</taxon>
    </lineage>
</organism>
<accession>J9F4W8</accession>
<dbReference type="EMBL" id="AMCI01009151">
    <property type="protein sequence ID" value="EJW89951.1"/>
    <property type="molecule type" value="Genomic_DNA"/>
</dbReference>
<name>J9F4W8_9ZZZZ</name>
<evidence type="ECO:0000313" key="1">
    <source>
        <dbReference type="EMBL" id="EJW89951.1"/>
    </source>
</evidence>
<dbReference type="AlphaFoldDB" id="J9F4W8"/>